<sequence length="195" mass="20371">MWGDAVSTTGGKVAVIVAGVSLGLIGLLMAGLVVGGFVRAFGDDRDGGWWARDSQRGPMPERMDPGERGPDRMPPGQERRGGPNRGDADELPDLGLPGLGAPGTDGALRGEVIVPGDGTNTRTLVFQNGEVTAVTEETVTVRSDDGVSVKYTIGDDTRERLRDGVSTLAEGDRVMVIADKAGNETLRILKTGRSG</sequence>
<dbReference type="eggNOG" id="ENOG5033C0U">
    <property type="taxonomic scope" value="Bacteria"/>
</dbReference>
<name>A0A0A0J1J7_9MICO</name>
<organism evidence="3 4">
    <name type="scientific">Knoellia sinensis KCTC 19936</name>
    <dbReference type="NCBI Taxonomy" id="1385520"/>
    <lineage>
        <taxon>Bacteria</taxon>
        <taxon>Bacillati</taxon>
        <taxon>Actinomycetota</taxon>
        <taxon>Actinomycetes</taxon>
        <taxon>Micrococcales</taxon>
        <taxon>Intrasporangiaceae</taxon>
        <taxon>Knoellia</taxon>
    </lineage>
</organism>
<keyword evidence="2" id="KW-0472">Membrane</keyword>
<evidence type="ECO:0000256" key="1">
    <source>
        <dbReference type="SAM" id="MobiDB-lite"/>
    </source>
</evidence>
<dbReference type="Proteomes" id="UP000030002">
    <property type="component" value="Unassembled WGS sequence"/>
</dbReference>
<feature type="region of interest" description="Disordered" evidence="1">
    <location>
        <begin position="47"/>
        <end position="107"/>
    </location>
</feature>
<dbReference type="STRING" id="1385520.N802_05105"/>
<evidence type="ECO:0000256" key="2">
    <source>
        <dbReference type="SAM" id="Phobius"/>
    </source>
</evidence>
<evidence type="ECO:0000313" key="3">
    <source>
        <dbReference type="EMBL" id="KGN30983.1"/>
    </source>
</evidence>
<reference evidence="3 4" key="1">
    <citation type="submission" date="2013-08" db="EMBL/GenBank/DDBJ databases">
        <title>The genome sequence of Knoellia sinensis.</title>
        <authorList>
            <person name="Zhu W."/>
            <person name="Wang G."/>
        </authorList>
    </citation>
    <scope>NUCLEOTIDE SEQUENCE [LARGE SCALE GENOMIC DNA]</scope>
    <source>
        <strain evidence="3 4">KCTC 19936</strain>
    </source>
</reference>
<evidence type="ECO:0008006" key="5">
    <source>
        <dbReference type="Google" id="ProtNLM"/>
    </source>
</evidence>
<gene>
    <name evidence="3" type="ORF">N802_05105</name>
</gene>
<comment type="caution">
    <text evidence="3">The sequence shown here is derived from an EMBL/GenBank/DDBJ whole genome shotgun (WGS) entry which is preliminary data.</text>
</comment>
<proteinExistence type="predicted"/>
<keyword evidence="2" id="KW-0812">Transmembrane</keyword>
<feature type="transmembrane region" description="Helical" evidence="2">
    <location>
        <begin position="13"/>
        <end position="38"/>
    </location>
</feature>
<dbReference type="EMBL" id="AVPJ01000014">
    <property type="protein sequence ID" value="KGN30983.1"/>
    <property type="molecule type" value="Genomic_DNA"/>
</dbReference>
<accession>A0A0A0J1J7</accession>
<feature type="compositionally biased region" description="Basic and acidic residues" evidence="1">
    <location>
        <begin position="47"/>
        <end position="81"/>
    </location>
</feature>
<protein>
    <recommendedName>
        <fullName evidence="5">DUF5666 domain-containing protein</fullName>
    </recommendedName>
</protein>
<dbReference type="AlphaFoldDB" id="A0A0A0J1J7"/>
<keyword evidence="2" id="KW-1133">Transmembrane helix</keyword>
<evidence type="ECO:0000313" key="4">
    <source>
        <dbReference type="Proteomes" id="UP000030002"/>
    </source>
</evidence>
<keyword evidence="4" id="KW-1185">Reference proteome</keyword>